<keyword evidence="14" id="KW-1185">Reference proteome</keyword>
<feature type="compositionally biased region" description="Acidic residues" evidence="12">
    <location>
        <begin position="526"/>
        <end position="535"/>
    </location>
</feature>
<evidence type="ECO:0000313" key="14">
    <source>
        <dbReference type="Proteomes" id="UP000094565"/>
    </source>
</evidence>
<gene>
    <name evidence="13" type="primary">BRN1</name>
    <name evidence="13" type="ORF">ATY40_BA7502817</name>
</gene>
<feature type="region of interest" description="Disordered" evidence="12">
    <location>
        <begin position="94"/>
        <end position="132"/>
    </location>
</feature>
<proteinExistence type="inferred from homology"/>
<dbReference type="GO" id="GO:0007076">
    <property type="term" value="P:mitotic chromosome condensation"/>
    <property type="evidence" value="ECO:0007669"/>
    <property type="project" value="InterPro"/>
</dbReference>
<dbReference type="GO" id="GO:0000796">
    <property type="term" value="C:condensin complex"/>
    <property type="evidence" value="ECO:0007669"/>
    <property type="project" value="InterPro"/>
</dbReference>
<keyword evidence="6" id="KW-0963">Cytoplasm</keyword>
<evidence type="ECO:0000256" key="2">
    <source>
        <dbReference type="ARBA" id="ARBA00004496"/>
    </source>
</evidence>
<dbReference type="GO" id="GO:0005737">
    <property type="term" value="C:cytoplasm"/>
    <property type="evidence" value="ECO:0007669"/>
    <property type="project" value="UniProtKB-SubCell"/>
</dbReference>
<feature type="compositionally biased region" description="Acidic residues" evidence="12">
    <location>
        <begin position="102"/>
        <end position="112"/>
    </location>
</feature>
<evidence type="ECO:0000256" key="6">
    <source>
        <dbReference type="ARBA" id="ARBA00022490"/>
    </source>
</evidence>
<keyword evidence="7 11" id="KW-0132">Cell division</keyword>
<evidence type="ECO:0000256" key="11">
    <source>
        <dbReference type="PIRNR" id="PIRNR017126"/>
    </source>
</evidence>
<evidence type="ECO:0000256" key="5">
    <source>
        <dbReference type="ARBA" id="ARBA00022454"/>
    </source>
</evidence>
<comment type="function">
    <text evidence="11">Regulatory subunit of the condensin complex, a complex required for conversion of interphase chromatin into mitotic-like condense chromosomes.</text>
</comment>
<dbReference type="EMBL" id="CP014585">
    <property type="protein sequence ID" value="ANZ74857.1"/>
    <property type="molecule type" value="Genomic_DNA"/>
</dbReference>
<evidence type="ECO:0000256" key="10">
    <source>
        <dbReference type="ARBA" id="ARBA00023306"/>
    </source>
</evidence>
<evidence type="ECO:0000256" key="8">
    <source>
        <dbReference type="ARBA" id="ARBA00022776"/>
    </source>
</evidence>
<protein>
    <recommendedName>
        <fullName evidence="4 11">Condensin complex subunit 2</fullName>
    </recommendedName>
</protein>
<dbReference type="PIRSF" id="PIRSF017126">
    <property type="entry name" value="Condensin_H"/>
    <property type="match status" value="1"/>
</dbReference>
<evidence type="ECO:0000256" key="12">
    <source>
        <dbReference type="SAM" id="MobiDB-lite"/>
    </source>
</evidence>
<evidence type="ECO:0000256" key="3">
    <source>
        <dbReference type="ARBA" id="ARBA00009471"/>
    </source>
</evidence>
<feature type="region of interest" description="Disordered" evidence="12">
    <location>
        <begin position="615"/>
        <end position="641"/>
    </location>
</feature>
<organism evidence="13 14">
    <name type="scientific">Komagataella pastoris</name>
    <name type="common">Yeast</name>
    <name type="synonym">Pichia pastoris</name>
    <dbReference type="NCBI Taxonomy" id="4922"/>
    <lineage>
        <taxon>Eukaryota</taxon>
        <taxon>Fungi</taxon>
        <taxon>Dikarya</taxon>
        <taxon>Ascomycota</taxon>
        <taxon>Saccharomycotina</taxon>
        <taxon>Pichiomycetes</taxon>
        <taxon>Pichiales</taxon>
        <taxon>Pichiaceae</taxon>
        <taxon>Komagataella</taxon>
    </lineage>
</organism>
<evidence type="ECO:0000256" key="1">
    <source>
        <dbReference type="ARBA" id="ARBA00004286"/>
    </source>
</evidence>
<evidence type="ECO:0000256" key="7">
    <source>
        <dbReference type="ARBA" id="ARBA00022618"/>
    </source>
</evidence>
<dbReference type="AlphaFoldDB" id="A0A1B2J9Y1"/>
<dbReference type="GO" id="GO:0003682">
    <property type="term" value="F:chromatin binding"/>
    <property type="evidence" value="ECO:0007669"/>
    <property type="project" value="TreeGrafter"/>
</dbReference>
<evidence type="ECO:0000256" key="9">
    <source>
        <dbReference type="ARBA" id="ARBA00023067"/>
    </source>
</evidence>
<dbReference type="Pfam" id="PF05786">
    <property type="entry name" value="Cnd2"/>
    <property type="match status" value="1"/>
</dbReference>
<keyword evidence="9 11" id="KW-0226">DNA condensation</keyword>
<dbReference type="InterPro" id="IPR022816">
    <property type="entry name" value="Condensin_barren_su2"/>
</dbReference>
<dbReference type="PANTHER" id="PTHR13108">
    <property type="entry name" value="CONDENSIN COMPLEX SUBUNIT 2"/>
    <property type="match status" value="1"/>
</dbReference>
<evidence type="ECO:0000313" key="13">
    <source>
        <dbReference type="EMBL" id="ANZ74857.1"/>
    </source>
</evidence>
<comment type="subcellular location">
    <subcellularLocation>
        <location evidence="1">Chromosome</location>
    </subcellularLocation>
    <subcellularLocation>
        <location evidence="2">Cytoplasm</location>
    </subcellularLocation>
</comment>
<accession>A0A1B2J9Y1</accession>
<dbReference type="OrthoDB" id="362021at2759"/>
<reference evidence="13 14" key="1">
    <citation type="submission" date="2016-02" db="EMBL/GenBank/DDBJ databases">
        <title>Comparative genomic and transcriptomic foundation for Pichia pastoris.</title>
        <authorList>
            <person name="Love K.R."/>
            <person name="Shah K.A."/>
            <person name="Whittaker C.A."/>
            <person name="Wu J."/>
            <person name="Bartlett M.C."/>
            <person name="Ma D."/>
            <person name="Leeson R.L."/>
            <person name="Priest M."/>
            <person name="Young S.K."/>
            <person name="Love J.C."/>
        </authorList>
    </citation>
    <scope>NUCLEOTIDE SEQUENCE [LARGE SCALE GENOMIC DNA]</scope>
    <source>
        <strain evidence="13 14">ATCC 28485</strain>
    </source>
</reference>
<comment type="similarity">
    <text evidence="3 11">Belongs to the CND2 (condensin subunit 2) family.</text>
</comment>
<keyword evidence="8 11" id="KW-0498">Mitosis</keyword>
<evidence type="ECO:0000256" key="4">
    <source>
        <dbReference type="ARBA" id="ARBA00016065"/>
    </source>
</evidence>
<keyword evidence="5" id="KW-0158">Chromosome</keyword>
<feature type="compositionally biased region" description="Acidic residues" evidence="12">
    <location>
        <begin position="624"/>
        <end position="633"/>
    </location>
</feature>
<dbReference type="GO" id="GO:0051301">
    <property type="term" value="P:cell division"/>
    <property type="evidence" value="ECO:0007669"/>
    <property type="project" value="UniProtKB-KW"/>
</dbReference>
<keyword evidence="10 11" id="KW-0131">Cell cycle</keyword>
<name>A0A1B2J9Y1_PICPA</name>
<dbReference type="Proteomes" id="UP000094565">
    <property type="component" value="Chromosome 2"/>
</dbReference>
<dbReference type="PANTHER" id="PTHR13108:SF9">
    <property type="entry name" value="CONDENSIN COMPLEX SUBUNIT 2"/>
    <property type="match status" value="1"/>
</dbReference>
<feature type="region of interest" description="Disordered" evidence="12">
    <location>
        <begin position="515"/>
        <end position="535"/>
    </location>
</feature>
<sequence length="702" mass="79827">MSLGAPQLGTQPTEQENFDFWIRMATDNKITSTNSWNFALIDYFHDLTVLKEGNSINFQKASATLDGCVKIYSSRVDSVATETGKLLSGLTVNKLNEKQNEENDSESDEDPIENTQGGDDRNENRPRAKKRNTAAVNTLVEFSKLQTKSIETELTVDPLFKKALTDFDEGGAKSLLVNILKIDRDCRIVFDTSGEQAKLANEETQPVDLKETNSIENKEIDVDLLRRFLPENLDNLHLCPSAPEIEKVLDEGAAPTTLLQRIEEDNAADENEDDYFSGPLMDMDDNFNEIPTIVHNNVTSKYSLFSGNEESGPNITLNRLFDENFVSRTVDSEDTSNVQEHNVLDHFDNMLRKTWMGPQNFKIAQLQLRHERTPQPVTTGIPTEDSNDLHGPVKRRKNEFSIDFSTADDNEDIFDSSDNLLMPKSNWFSETHNLLPDDKNFTTKRMIHLFTKSDKVINSALFPKKKKILQQRTYEDEYQPADQEFFANKYAEAKNNRVKNLIQDDLKEIQESFDDQYVGSPHGDGQYEDGEDFENEPADYGDNNFDDMGEAVEDEFNPSNLSYSKKGGFGSQLVTSVGRFRPSSINFAKVSKRVDVKLLKDNLWETLTWAKSNIFQKPSQPSQENDDPDDEEERVTSEAEGELIHSELKFTEVVKQMTQKYSNEEKNEISTSFCFICLLHLANENGLTIENSVDQSDLIIKN</sequence>